<name>A0A239X8J0_9FLAO</name>
<proteinExistence type="predicted"/>
<dbReference type="RefSeq" id="WP_095071263.1">
    <property type="nucleotide sequence ID" value="NZ_LT906465.1"/>
</dbReference>
<dbReference type="AlphaFoldDB" id="A0A239X8J0"/>
<dbReference type="EMBL" id="LT906465">
    <property type="protein sequence ID" value="SNV42720.1"/>
    <property type="molecule type" value="Genomic_DNA"/>
</dbReference>
<sequence length="153" mass="17310">MKLLKFLGILLAVSSCSTEKLSLSPISESINDSKAIPVNINTFPGTFTAKTGIDFYSAELSNQISTFPRFQNSALNAEVSKLKFNVKEYVYAVQSFNLVGQENALFNIEKSYKKIQQLRKYLSTPEDEVINRYLVRIKSNISQLESLKKDTIR</sequence>
<gene>
    <name evidence="1" type="ORF">SAMEA4412677_01131</name>
</gene>
<keyword evidence="2" id="KW-1185">Reference proteome</keyword>
<evidence type="ECO:0000313" key="2">
    <source>
        <dbReference type="Proteomes" id="UP000215196"/>
    </source>
</evidence>
<accession>A0A239X8J0</accession>
<organism evidence="1 2">
    <name type="scientific">Chryseobacterium taklimakanense</name>
    <dbReference type="NCBI Taxonomy" id="536441"/>
    <lineage>
        <taxon>Bacteria</taxon>
        <taxon>Pseudomonadati</taxon>
        <taxon>Bacteroidota</taxon>
        <taxon>Flavobacteriia</taxon>
        <taxon>Flavobacteriales</taxon>
        <taxon>Weeksellaceae</taxon>
        <taxon>Chryseobacterium group</taxon>
        <taxon>Chryseobacterium</taxon>
    </lineage>
</organism>
<dbReference type="KEGG" id="ctak:4412677_01131"/>
<dbReference type="Proteomes" id="UP000215196">
    <property type="component" value="Chromosome 1"/>
</dbReference>
<reference evidence="1 2" key="1">
    <citation type="submission" date="2017-06" db="EMBL/GenBank/DDBJ databases">
        <authorList>
            <consortium name="Pathogen Informatics"/>
        </authorList>
    </citation>
    <scope>NUCLEOTIDE SEQUENCE [LARGE SCALE GENOMIC DNA]</scope>
    <source>
        <strain evidence="1 2">NCTC13490</strain>
    </source>
</reference>
<protein>
    <submittedName>
        <fullName evidence="1">Uncharacterized protein</fullName>
    </submittedName>
</protein>
<evidence type="ECO:0000313" key="1">
    <source>
        <dbReference type="EMBL" id="SNV42720.1"/>
    </source>
</evidence>
<dbReference type="PROSITE" id="PS51257">
    <property type="entry name" value="PROKAR_LIPOPROTEIN"/>
    <property type="match status" value="1"/>
</dbReference>